<accession>A0A286DLD6</accession>
<dbReference type="EMBL" id="OCNE01000001">
    <property type="protein sequence ID" value="SOD59421.1"/>
    <property type="molecule type" value="Genomic_DNA"/>
</dbReference>
<gene>
    <name evidence="1" type="ORF">SAMN06297387_101611</name>
</gene>
<evidence type="ECO:0008006" key="3">
    <source>
        <dbReference type="Google" id="ProtNLM"/>
    </source>
</evidence>
<organism evidence="1 2">
    <name type="scientific">Streptomyces zhaozhouensis</name>
    <dbReference type="NCBI Taxonomy" id="1300267"/>
    <lineage>
        <taxon>Bacteria</taxon>
        <taxon>Bacillati</taxon>
        <taxon>Actinomycetota</taxon>
        <taxon>Actinomycetes</taxon>
        <taxon>Kitasatosporales</taxon>
        <taxon>Streptomycetaceae</taxon>
        <taxon>Streptomyces</taxon>
    </lineage>
</organism>
<evidence type="ECO:0000313" key="1">
    <source>
        <dbReference type="EMBL" id="SOD59421.1"/>
    </source>
</evidence>
<sequence>MVLALTVLGAILLLLVIGLFAFGLRRRVIQRSGGTFDCSARFTPPPSGTSPGKGWRYGVARYNGDRVEWFRVFSYAPRPRQALHRERIEVRERRLPAGDEELALLPGAVVLSCRQDGLDVELAMSEDALTGFLAWLEAAPPGQRVNVA</sequence>
<dbReference type="Pfam" id="PF10739">
    <property type="entry name" value="DUF2550"/>
    <property type="match status" value="1"/>
</dbReference>
<dbReference type="AlphaFoldDB" id="A0A286DLD6"/>
<name>A0A286DLD6_9ACTN</name>
<reference evidence="1 2" key="1">
    <citation type="submission" date="2017-09" db="EMBL/GenBank/DDBJ databases">
        <authorList>
            <person name="Ehlers B."/>
            <person name="Leendertz F.H."/>
        </authorList>
    </citation>
    <scope>NUCLEOTIDE SEQUENCE [LARGE SCALE GENOMIC DNA]</scope>
    <source>
        <strain evidence="1 2">CGMCC 4.7095</strain>
    </source>
</reference>
<evidence type="ECO:0000313" key="2">
    <source>
        <dbReference type="Proteomes" id="UP000219072"/>
    </source>
</evidence>
<dbReference type="OrthoDB" id="4793422at2"/>
<protein>
    <recommendedName>
        <fullName evidence="3">DUF2550 domain-containing protein</fullName>
    </recommendedName>
</protein>
<dbReference type="Proteomes" id="UP000219072">
    <property type="component" value="Unassembled WGS sequence"/>
</dbReference>
<dbReference type="RefSeq" id="WP_097229330.1">
    <property type="nucleotide sequence ID" value="NZ_OCNE01000001.1"/>
</dbReference>
<keyword evidence="2" id="KW-1185">Reference proteome</keyword>
<proteinExistence type="predicted"/>
<dbReference type="InterPro" id="IPR019675">
    <property type="entry name" value="DUF2550"/>
</dbReference>